<gene>
    <name evidence="1" type="ORF">SAMN06265376_10247</name>
</gene>
<dbReference type="RefSeq" id="WP_089370835.1">
    <property type="nucleotide sequence ID" value="NZ_BMEP01000001.1"/>
</dbReference>
<dbReference type="Pfam" id="PF07676">
    <property type="entry name" value="PD40"/>
    <property type="match status" value="1"/>
</dbReference>
<dbReference type="Gene3D" id="2.120.10.30">
    <property type="entry name" value="TolB, C-terminal domain"/>
    <property type="match status" value="1"/>
</dbReference>
<name>A0A238YGD1_9FLAO</name>
<organism evidence="1 2">
    <name type="scientific">Dokdonia pacifica</name>
    <dbReference type="NCBI Taxonomy" id="1627892"/>
    <lineage>
        <taxon>Bacteria</taxon>
        <taxon>Pseudomonadati</taxon>
        <taxon>Bacteroidota</taxon>
        <taxon>Flavobacteriia</taxon>
        <taxon>Flavobacteriales</taxon>
        <taxon>Flavobacteriaceae</taxon>
        <taxon>Dokdonia</taxon>
    </lineage>
</organism>
<protein>
    <submittedName>
        <fullName evidence="1">WD40-like Beta Propeller Repeat</fullName>
    </submittedName>
</protein>
<keyword evidence="2" id="KW-1185">Reference proteome</keyword>
<evidence type="ECO:0000313" key="2">
    <source>
        <dbReference type="Proteomes" id="UP000198379"/>
    </source>
</evidence>
<dbReference type="InterPro" id="IPR011042">
    <property type="entry name" value="6-blade_b-propeller_TolB-like"/>
</dbReference>
<dbReference type="InterPro" id="IPR011659">
    <property type="entry name" value="WD40"/>
</dbReference>
<dbReference type="EMBL" id="FZNY01000002">
    <property type="protein sequence ID" value="SNR70177.1"/>
    <property type="molecule type" value="Genomic_DNA"/>
</dbReference>
<evidence type="ECO:0000313" key="1">
    <source>
        <dbReference type="EMBL" id="SNR70177.1"/>
    </source>
</evidence>
<proteinExistence type="predicted"/>
<reference evidence="1 2" key="1">
    <citation type="submission" date="2017-06" db="EMBL/GenBank/DDBJ databases">
        <authorList>
            <person name="Kim H.J."/>
            <person name="Triplett B.A."/>
        </authorList>
    </citation>
    <scope>NUCLEOTIDE SEQUENCE [LARGE SCALE GENOMIC DNA]</scope>
    <source>
        <strain evidence="1 2">DSM 25597</strain>
    </source>
</reference>
<accession>A0A238YGD1</accession>
<sequence length="310" mass="35509">MKKSYNILIIVGILFLNACNTKKQDSRTDSTSITEQFYFGQKPPGLIPEIFAQGIVSINGRFEGSVSFSPDLKEIYFGASDEDEKTAIYFSKLKNNKWTSIKRANFTNGEKKEEMHPFVSPDGKRIYFTALDSSFVDEKIWYVNRLKDSWSDAIQLDSPINDDLVFSPNQAKNGDMYYTNISYLPLIKTNHAPNINGAFPRVQEVEIKFGHHAFISPFQDYLLVSGRNNEDPSRKDNDIYVYFKKQDGAWTKPMNLGSTVNSDFDEKSPKITPDGNYLFFGRSERDIEPGLSNIFWVSTEVIEELRPNNF</sequence>
<dbReference type="OrthoDB" id="9809364at2"/>
<dbReference type="SUPFAM" id="SSF82171">
    <property type="entry name" value="DPP6 N-terminal domain-like"/>
    <property type="match status" value="1"/>
</dbReference>
<dbReference type="AlphaFoldDB" id="A0A238YGD1"/>
<dbReference type="Proteomes" id="UP000198379">
    <property type="component" value="Unassembled WGS sequence"/>
</dbReference>